<evidence type="ECO:0000259" key="4">
    <source>
        <dbReference type="PROSITE" id="PS50943"/>
    </source>
</evidence>
<dbReference type="Gene3D" id="1.10.260.40">
    <property type="entry name" value="lambda repressor-like DNA-binding domains"/>
    <property type="match status" value="1"/>
</dbReference>
<evidence type="ECO:0000313" key="5">
    <source>
        <dbReference type="EMBL" id="ELR02967.1"/>
    </source>
</evidence>
<comment type="function">
    <text evidence="3">Transcriptional coactivator that stimulates GCN4-dependent transcriptional activity by bridging the DNA-binding region of GCN4 and TBP (SPT15), thereby recruiting TBP to GCN4-bound promoters. Involved in induction of the ribosome quality control (RQC) pathway; a pathway that degrades nascent peptide chains during problematic translation. Required to prevent stalled ribosomes from frameshifting.</text>
</comment>
<dbReference type="Pfam" id="PF13560">
    <property type="entry name" value="HTH_31"/>
    <property type="match status" value="1"/>
</dbReference>
<dbReference type="HOGENOM" id="CLU_066192_13_1_1"/>
<evidence type="ECO:0000256" key="2">
    <source>
        <dbReference type="ARBA" id="ARBA00014317"/>
    </source>
</evidence>
<evidence type="ECO:0000256" key="3">
    <source>
        <dbReference type="ARBA" id="ARBA00035107"/>
    </source>
</evidence>
<dbReference type="CDD" id="cd00093">
    <property type="entry name" value="HTH_XRE"/>
    <property type="match status" value="1"/>
</dbReference>
<dbReference type="SMART" id="SM00530">
    <property type="entry name" value="HTH_XRE"/>
    <property type="match status" value="1"/>
</dbReference>
<keyword evidence="6" id="KW-1185">Reference proteome</keyword>
<name>L8FPX7_PSED2</name>
<dbReference type="GO" id="GO:0003677">
    <property type="term" value="F:DNA binding"/>
    <property type="evidence" value="ECO:0007669"/>
    <property type="project" value="InterPro"/>
</dbReference>
<accession>L8FPX7</accession>
<dbReference type="VEuPathDB" id="FungiDB:GMDG_08861"/>
<dbReference type="InterPro" id="IPR010982">
    <property type="entry name" value="Lambda_DNA-bd_dom_sf"/>
</dbReference>
<evidence type="ECO:0000256" key="1">
    <source>
        <dbReference type="ARBA" id="ARBA00009802"/>
    </source>
</evidence>
<dbReference type="Proteomes" id="UP000011064">
    <property type="component" value="Unassembled WGS sequence"/>
</dbReference>
<evidence type="ECO:0000313" key="6">
    <source>
        <dbReference type="Proteomes" id="UP000011064"/>
    </source>
</evidence>
<comment type="similarity">
    <text evidence="1">Belongs to the MBF1 family.</text>
</comment>
<dbReference type="InterPro" id="IPR001387">
    <property type="entry name" value="Cro/C1-type_HTH"/>
</dbReference>
<proteinExistence type="inferred from homology"/>
<protein>
    <recommendedName>
        <fullName evidence="2">Multiprotein-bridging factor 1</fullName>
    </recommendedName>
</protein>
<dbReference type="SUPFAM" id="SSF47413">
    <property type="entry name" value="lambda repressor-like DNA-binding domains"/>
    <property type="match status" value="1"/>
</dbReference>
<reference evidence="6" key="1">
    <citation type="submission" date="2010-09" db="EMBL/GenBank/DDBJ databases">
        <title>The genome sequence of Geomyces destructans 20631-21.</title>
        <authorList>
            <consortium name="The Broad Institute Genome Sequencing Platform"/>
            <person name="Cuomo C.A."/>
            <person name="Blehert D.S."/>
            <person name="Lorch J.M."/>
            <person name="Young S.K."/>
            <person name="Zeng Q."/>
            <person name="Gargeya S."/>
            <person name="Fitzgerald M."/>
            <person name="Haas B."/>
            <person name="Abouelleil A."/>
            <person name="Alvarado L."/>
            <person name="Arachchi H.M."/>
            <person name="Berlin A."/>
            <person name="Brown A."/>
            <person name="Chapman S.B."/>
            <person name="Chen Z."/>
            <person name="Dunbar C."/>
            <person name="Freedman E."/>
            <person name="Gearin G."/>
            <person name="Gellesch M."/>
            <person name="Goldberg J."/>
            <person name="Griggs A."/>
            <person name="Gujja S."/>
            <person name="Heiman D."/>
            <person name="Howarth C."/>
            <person name="Larson L."/>
            <person name="Lui A."/>
            <person name="MacDonald P.J.P."/>
            <person name="Montmayeur A."/>
            <person name="Murphy C."/>
            <person name="Neiman D."/>
            <person name="Pearson M."/>
            <person name="Priest M."/>
            <person name="Roberts A."/>
            <person name="Saif S."/>
            <person name="Shea T."/>
            <person name="Shenoy N."/>
            <person name="Sisk P."/>
            <person name="Stolte C."/>
            <person name="Sykes S."/>
            <person name="Wortman J."/>
            <person name="Nusbaum C."/>
            <person name="Birren B."/>
        </authorList>
    </citation>
    <scope>NUCLEOTIDE SEQUENCE [LARGE SCALE GENOMIC DNA]</scope>
    <source>
        <strain evidence="6">ATCC MYA-4855 / 20631-21</strain>
    </source>
</reference>
<feature type="domain" description="HTH cro/C1-type" evidence="4">
    <location>
        <begin position="38"/>
        <end position="91"/>
    </location>
</feature>
<dbReference type="InParanoid" id="L8FPX7"/>
<gene>
    <name evidence="5" type="ORF">GMDG_08861</name>
</gene>
<sequence>MTGRRPFKTLTKAFSPERRLRIDRTKAELLAGIEQATLADLREALKVSQEQLASALQRSQPAIAQMESRTDMKISTLRETIEALGGKLELLAHFPSGDI</sequence>
<dbReference type="PROSITE" id="PS50943">
    <property type="entry name" value="HTH_CROC1"/>
    <property type="match status" value="1"/>
</dbReference>
<feature type="non-terminal residue" evidence="5">
    <location>
        <position position="99"/>
    </location>
</feature>
<dbReference type="AlphaFoldDB" id="L8FPX7"/>
<dbReference type="EMBL" id="GL574473">
    <property type="protein sequence ID" value="ELR02967.1"/>
    <property type="molecule type" value="Genomic_DNA"/>
</dbReference>
<organism evidence="5 6">
    <name type="scientific">Pseudogymnoascus destructans (strain ATCC MYA-4855 / 20631-21)</name>
    <name type="common">Bat white-nose syndrome fungus</name>
    <name type="synonym">Geomyces destructans</name>
    <dbReference type="NCBI Taxonomy" id="658429"/>
    <lineage>
        <taxon>Eukaryota</taxon>
        <taxon>Fungi</taxon>
        <taxon>Dikarya</taxon>
        <taxon>Ascomycota</taxon>
        <taxon>Pezizomycotina</taxon>
        <taxon>Leotiomycetes</taxon>
        <taxon>Thelebolales</taxon>
        <taxon>Thelebolaceae</taxon>
        <taxon>Pseudogymnoascus</taxon>
    </lineage>
</organism>